<sequence>MKYFNCLMLLLLIIGNISAVDTESYQFIDHLLSISGPKAPEIYEDAVIFTVPSSYRRVGITFAHEGFSKIYWFRNLMVSGEIPQSGNTETPPKPPRITEVDSGFLFHVFNFPEGLSQLEYRLIINGLWTTDPMNPRTKLDSGTGLTLSVLELPALRKVDSIFDAPPGHLRFIYSAPSGEAVTVAGSFNGWDPFMYELRETSPGYYTLTLPVPPGTYQYVFFHRGRRVPDPGNPNTVFTREGTAASEIRVN</sequence>
<feature type="domain" description="AMP-activated protein kinase glycogen-binding" evidence="2">
    <location>
        <begin position="173"/>
        <end position="234"/>
    </location>
</feature>
<proteinExistence type="predicted"/>
<dbReference type="CDD" id="cd02859">
    <property type="entry name" value="E_set_AMPKbeta_like_N"/>
    <property type="match status" value="1"/>
</dbReference>
<dbReference type="Proteomes" id="UP000595917">
    <property type="component" value="Chromosome"/>
</dbReference>
<reference evidence="3" key="1">
    <citation type="submission" date="2021-01" db="EMBL/GenBank/DDBJ databases">
        <title>Description of Breznakiella homolactica.</title>
        <authorList>
            <person name="Song Y."/>
            <person name="Brune A."/>
        </authorList>
    </citation>
    <scope>NUCLEOTIDE SEQUENCE</scope>
    <source>
        <strain evidence="3">RmG30</strain>
    </source>
</reference>
<organism evidence="3 4">
    <name type="scientific">Breznakiella homolactica</name>
    <dbReference type="NCBI Taxonomy" id="2798577"/>
    <lineage>
        <taxon>Bacteria</taxon>
        <taxon>Pseudomonadati</taxon>
        <taxon>Spirochaetota</taxon>
        <taxon>Spirochaetia</taxon>
        <taxon>Spirochaetales</taxon>
        <taxon>Breznakiellaceae</taxon>
        <taxon>Breznakiella</taxon>
    </lineage>
</organism>
<feature type="chain" id="PRO_5030756494" evidence="1">
    <location>
        <begin position="20"/>
        <end position="250"/>
    </location>
</feature>
<dbReference type="KEGG" id="bhc:JFL75_01185"/>
<dbReference type="InterPro" id="IPR013783">
    <property type="entry name" value="Ig-like_fold"/>
</dbReference>
<keyword evidence="1" id="KW-0732">Signal</keyword>
<gene>
    <name evidence="3" type="ORF">JFL75_01185</name>
</gene>
<dbReference type="InterPro" id="IPR032640">
    <property type="entry name" value="AMPK1_CBM"/>
</dbReference>
<dbReference type="EMBL" id="CP067089">
    <property type="protein sequence ID" value="QQO09562.1"/>
    <property type="molecule type" value="Genomic_DNA"/>
</dbReference>
<dbReference type="InterPro" id="IPR014756">
    <property type="entry name" value="Ig_E-set"/>
</dbReference>
<accession>A0A7T7XNM7</accession>
<feature type="signal peptide" evidence="1">
    <location>
        <begin position="1"/>
        <end position="19"/>
    </location>
</feature>
<dbReference type="AlphaFoldDB" id="A0A7T7XNM7"/>
<dbReference type="SUPFAM" id="SSF81296">
    <property type="entry name" value="E set domains"/>
    <property type="match status" value="1"/>
</dbReference>
<evidence type="ECO:0000259" key="2">
    <source>
        <dbReference type="Pfam" id="PF16561"/>
    </source>
</evidence>
<name>A0A7T7XNM7_9SPIR</name>
<protein>
    <submittedName>
        <fullName evidence="3">Isoamylase</fullName>
    </submittedName>
</protein>
<evidence type="ECO:0000313" key="3">
    <source>
        <dbReference type="EMBL" id="QQO09562.1"/>
    </source>
</evidence>
<evidence type="ECO:0000313" key="4">
    <source>
        <dbReference type="Proteomes" id="UP000595917"/>
    </source>
</evidence>
<dbReference type="InterPro" id="IPR017868">
    <property type="entry name" value="Filamin/ABP280_repeat-like"/>
</dbReference>
<dbReference type="Pfam" id="PF16561">
    <property type="entry name" value="AMPK1_CBM"/>
    <property type="match status" value="1"/>
</dbReference>
<dbReference type="Gene3D" id="2.60.40.10">
    <property type="entry name" value="Immunoglobulins"/>
    <property type="match status" value="1"/>
</dbReference>
<evidence type="ECO:0000256" key="1">
    <source>
        <dbReference type="SAM" id="SignalP"/>
    </source>
</evidence>
<keyword evidence="4" id="KW-1185">Reference proteome</keyword>
<dbReference type="RefSeq" id="WP_215626865.1">
    <property type="nucleotide sequence ID" value="NZ_CP067089.2"/>
</dbReference>
<dbReference type="PROSITE" id="PS50194">
    <property type="entry name" value="FILAMIN_REPEAT"/>
    <property type="match status" value="1"/>
</dbReference>